<dbReference type="AlphaFoldDB" id="B8HVZ0"/>
<dbReference type="EMBL" id="CP001344">
    <property type="protein sequence ID" value="ACL43168.1"/>
    <property type="molecule type" value="Genomic_DNA"/>
</dbReference>
<dbReference type="HOGENOM" id="CLU_058545_0_0_3"/>
<evidence type="ECO:0000259" key="2">
    <source>
        <dbReference type="Pfam" id="PF20429"/>
    </source>
</evidence>
<dbReference type="InterPro" id="IPR009472">
    <property type="entry name" value="Tab2-like"/>
</dbReference>
<evidence type="ECO:0000259" key="1">
    <source>
        <dbReference type="Pfam" id="PF06485"/>
    </source>
</evidence>
<dbReference type="KEGG" id="cyn:Cyan7425_0781"/>
<dbReference type="InterPro" id="IPR046760">
    <property type="entry name" value="Tab2-like_N"/>
</dbReference>
<dbReference type="STRING" id="395961.Cyan7425_0781"/>
<dbReference type="PANTHER" id="PTHR34556:SF2">
    <property type="entry name" value="PROTEIN TAB2 HOMOLOG, CHLOROPLASTIC"/>
    <property type="match status" value="1"/>
</dbReference>
<dbReference type="Pfam" id="PF20429">
    <property type="entry name" value="Tab2-like_C"/>
    <property type="match status" value="1"/>
</dbReference>
<organism evidence="3">
    <name type="scientific">Cyanothece sp. (strain PCC 7425 / ATCC 29141)</name>
    <dbReference type="NCBI Taxonomy" id="395961"/>
    <lineage>
        <taxon>Bacteria</taxon>
        <taxon>Bacillati</taxon>
        <taxon>Cyanobacteriota</taxon>
        <taxon>Cyanophyceae</taxon>
        <taxon>Gomontiellales</taxon>
        <taxon>Cyanothecaceae</taxon>
        <taxon>Cyanothece</taxon>
    </lineage>
</organism>
<sequence>MSDVWEIDFYSRPLLDENQKKIWELLVCDPDRRFEYVQTCSGSQANARWLQTELATALPLWRQALELPETAMPEKIRFFRRQMNSIITRACTDLGIPPQPSRRTFTLYQWLKERSEKVYPQQPGFQPLAMSPLAFEASPPQPLPDALMGQGWTFASLAASEFAAATEWSITFGEVFPLSRLGLSPETVVPGLIIFSSRAKPLAGWMSGLELACLTLETEPVPQLILETGVSDRWILARLRTPQLLEEGRNFEQTKQQAGQVHFLAVQTNPQSEDFAGFWVLQEAGSEL</sequence>
<dbReference type="eggNOG" id="ENOG502Z7RA">
    <property type="taxonomic scope" value="Bacteria"/>
</dbReference>
<protein>
    <recommendedName>
        <fullName evidence="4">DUF1092 family protein</fullName>
    </recommendedName>
</protein>
<evidence type="ECO:0008006" key="4">
    <source>
        <dbReference type="Google" id="ProtNLM"/>
    </source>
</evidence>
<feature type="domain" description="RNA-binding protein Tab2/Atab2 C-terminal" evidence="2">
    <location>
        <begin position="132"/>
        <end position="282"/>
    </location>
</feature>
<dbReference type="Pfam" id="PF06485">
    <property type="entry name" value="Tab2-like_N"/>
    <property type="match status" value="1"/>
</dbReference>
<evidence type="ECO:0000313" key="3">
    <source>
        <dbReference type="EMBL" id="ACL43168.1"/>
    </source>
</evidence>
<accession>B8HVZ0</accession>
<gene>
    <name evidence="3" type="ordered locus">Cyan7425_0781</name>
</gene>
<proteinExistence type="predicted"/>
<dbReference type="PANTHER" id="PTHR34556">
    <property type="match status" value="1"/>
</dbReference>
<feature type="domain" description="RNA-binding protein Tab2-like N-terminal" evidence="1">
    <location>
        <begin position="4"/>
        <end position="114"/>
    </location>
</feature>
<reference evidence="3" key="1">
    <citation type="submission" date="2009-01" db="EMBL/GenBank/DDBJ databases">
        <title>Complete sequence of chromosome Cyanothece sp. PCC 7425.</title>
        <authorList>
            <consortium name="US DOE Joint Genome Institute"/>
            <person name="Lucas S."/>
            <person name="Copeland A."/>
            <person name="Lapidus A."/>
            <person name="Glavina del Rio T."/>
            <person name="Dalin E."/>
            <person name="Tice H."/>
            <person name="Bruce D."/>
            <person name="Goodwin L."/>
            <person name="Pitluck S."/>
            <person name="Sims D."/>
            <person name="Meineke L."/>
            <person name="Brettin T."/>
            <person name="Detter J.C."/>
            <person name="Han C."/>
            <person name="Larimer F."/>
            <person name="Land M."/>
            <person name="Hauser L."/>
            <person name="Kyrpides N."/>
            <person name="Ovchinnikova G."/>
            <person name="Liberton M."/>
            <person name="Stoeckel J."/>
            <person name="Banerjee A."/>
            <person name="Singh A."/>
            <person name="Page L."/>
            <person name="Sato H."/>
            <person name="Zhao L."/>
            <person name="Sherman L."/>
            <person name="Pakrasi H."/>
            <person name="Richardson P."/>
        </authorList>
    </citation>
    <scope>NUCLEOTIDE SEQUENCE</scope>
    <source>
        <strain evidence="3">PCC 7425</strain>
    </source>
</reference>
<dbReference type="GO" id="GO:0003723">
    <property type="term" value="F:RNA binding"/>
    <property type="evidence" value="ECO:0007669"/>
    <property type="project" value="InterPro"/>
</dbReference>
<dbReference type="InterPro" id="IPR046761">
    <property type="entry name" value="Tab2-like_C"/>
</dbReference>
<dbReference type="OrthoDB" id="420270at2"/>
<name>B8HVZ0_CYAP4</name>